<dbReference type="InterPro" id="IPR005259">
    <property type="entry name" value="PriA"/>
</dbReference>
<dbReference type="GO" id="GO:0006302">
    <property type="term" value="P:double-strand break repair"/>
    <property type="evidence" value="ECO:0007669"/>
    <property type="project" value="InterPro"/>
</dbReference>
<evidence type="ECO:0000256" key="2">
    <source>
        <dbReference type="ARBA" id="ARBA00022705"/>
    </source>
</evidence>
<keyword evidence="2" id="KW-0235">DNA replication</keyword>
<accession>A0A1G2TWX2</accession>
<evidence type="ECO:0000259" key="8">
    <source>
        <dbReference type="Pfam" id="PF17764"/>
    </source>
</evidence>
<dbReference type="GO" id="GO:0006310">
    <property type="term" value="P:DNA recombination"/>
    <property type="evidence" value="ECO:0007669"/>
    <property type="project" value="InterPro"/>
</dbReference>
<proteinExistence type="predicted"/>
<dbReference type="GO" id="GO:0006270">
    <property type="term" value="P:DNA replication initiation"/>
    <property type="evidence" value="ECO:0007669"/>
    <property type="project" value="TreeGrafter"/>
</dbReference>
<organism evidence="9 10">
    <name type="scientific">Candidatus Zambryskibacteria bacterium RIFCSPLOWO2_01_FULL_35_19</name>
    <dbReference type="NCBI Taxonomy" id="1802757"/>
    <lineage>
        <taxon>Bacteria</taxon>
        <taxon>Candidatus Zambryskiibacteriota</taxon>
    </lineage>
</organism>
<dbReference type="AlphaFoldDB" id="A0A1G2TWX2"/>
<keyword evidence="5" id="KW-0862">Zinc</keyword>
<evidence type="ECO:0000313" key="9">
    <source>
        <dbReference type="EMBL" id="OHB01806.1"/>
    </source>
</evidence>
<evidence type="ECO:0000256" key="5">
    <source>
        <dbReference type="ARBA" id="ARBA00022833"/>
    </source>
</evidence>
<dbReference type="GO" id="GO:0043138">
    <property type="term" value="F:3'-5' DNA helicase activity"/>
    <property type="evidence" value="ECO:0007669"/>
    <property type="project" value="TreeGrafter"/>
</dbReference>
<keyword evidence="6" id="KW-0067">ATP-binding</keyword>
<dbReference type="EMBL" id="MHWA01000009">
    <property type="protein sequence ID" value="OHB01806.1"/>
    <property type="molecule type" value="Genomic_DNA"/>
</dbReference>
<evidence type="ECO:0000256" key="4">
    <source>
        <dbReference type="ARBA" id="ARBA00022741"/>
    </source>
</evidence>
<keyword evidence="4" id="KW-0547">Nucleotide-binding</keyword>
<name>A0A1G2TWX2_9BACT</name>
<dbReference type="PANTHER" id="PTHR30580:SF0">
    <property type="entry name" value="PRIMOSOMAL PROTEIN N"/>
    <property type="match status" value="1"/>
</dbReference>
<keyword evidence="7" id="KW-0238">DNA-binding</keyword>
<dbReference type="Pfam" id="PF17764">
    <property type="entry name" value="PriA_3primeBD"/>
    <property type="match status" value="1"/>
</dbReference>
<dbReference type="Gene3D" id="3.40.50.300">
    <property type="entry name" value="P-loop containing nucleotide triphosphate hydrolases"/>
    <property type="match status" value="1"/>
</dbReference>
<evidence type="ECO:0000256" key="7">
    <source>
        <dbReference type="ARBA" id="ARBA00023125"/>
    </source>
</evidence>
<dbReference type="InterPro" id="IPR042115">
    <property type="entry name" value="PriA_3primeBD_sf"/>
</dbReference>
<sequence length="683" mass="78058">MYIIECLPFSKGLNKDSLSYFSSKEIEPGSLVKVNIRNKSVNALVIESKNATESKTELKRANFQLKKIISLNSKPFLQKEFLEAVKITAKYFVTNQGNILSHLIPSFVLENPSILSLPKGTLELSLSQRVPLGNSMTALGNPDDKTKSEVAVLQVPDEEKFIHYRSLIREEFAKKKSVFLCLSKNQDIKQAKEKLERGIENFVYAFHNELNKKELKKKWQGASKTTHPILIIATAQWLFLPRNDFGTIIIDRENENGWKTLSKPFIDLRFFAEILANKKNIRIVIGDSFLRIETLNRYKEGEIVEFESVKWRLPKDVETKVIDLKKISNKEKEFKTLSPILLNLIKETISKNSNIFLFAVRKGLSSITICRDCGEQVKCFNCASPMILYRTKNKKNFNTADEMKSNGVFKCHQCGETRDAAEVCQNCRSWKLAAFGSGIDRISEEIKKDIPEVNLFEIHKDATSTNLQALKMANNFYESRGSILLGTEMAFPYLYKKVGSSAIVSFDSLFSIPDFRIREKIFKLILQTKNIAKENFLIQSHNPDDPTVEFAINGNLAEFYKKEIEDRKVLNYPPFGLFIKITVRGTRNFVSKEIEKLSEILNIGVQNKTSKGKYDITIFPSVHEKKGEQAAVNAVIKLKKSSWFYYTPLFNQTSHIKSDPSLFSLLKSLPPHFEIKVDSDNLL</sequence>
<dbReference type="PANTHER" id="PTHR30580">
    <property type="entry name" value="PRIMOSOMAL PROTEIN N"/>
    <property type="match status" value="1"/>
</dbReference>
<evidence type="ECO:0000256" key="3">
    <source>
        <dbReference type="ARBA" id="ARBA00022723"/>
    </source>
</evidence>
<keyword evidence="1" id="KW-0639">Primosome</keyword>
<dbReference type="InterPro" id="IPR041222">
    <property type="entry name" value="PriA_3primeBD"/>
</dbReference>
<dbReference type="NCBIfam" id="TIGR00595">
    <property type="entry name" value="priA"/>
    <property type="match status" value="1"/>
</dbReference>
<comment type="caution">
    <text evidence="9">The sequence shown here is derived from an EMBL/GenBank/DDBJ whole genome shotgun (WGS) entry which is preliminary data.</text>
</comment>
<evidence type="ECO:0000313" key="10">
    <source>
        <dbReference type="Proteomes" id="UP000178404"/>
    </source>
</evidence>
<evidence type="ECO:0000256" key="6">
    <source>
        <dbReference type="ARBA" id="ARBA00022840"/>
    </source>
</evidence>
<feature type="domain" description="Primosomal protein N' 3' DNA-binding" evidence="8">
    <location>
        <begin position="22"/>
        <end position="105"/>
    </location>
</feature>
<evidence type="ECO:0000256" key="1">
    <source>
        <dbReference type="ARBA" id="ARBA00022515"/>
    </source>
</evidence>
<gene>
    <name evidence="9" type="ORF">A3A90_00025</name>
</gene>
<dbReference type="InterPro" id="IPR027417">
    <property type="entry name" value="P-loop_NTPase"/>
</dbReference>
<dbReference type="GO" id="GO:0003677">
    <property type="term" value="F:DNA binding"/>
    <property type="evidence" value="ECO:0007669"/>
    <property type="project" value="UniProtKB-KW"/>
</dbReference>
<dbReference type="Gene3D" id="3.40.1440.60">
    <property type="entry name" value="PriA, 3(prime) DNA-binding domain"/>
    <property type="match status" value="1"/>
</dbReference>
<dbReference type="GO" id="GO:0005524">
    <property type="term" value="F:ATP binding"/>
    <property type="evidence" value="ECO:0007669"/>
    <property type="project" value="UniProtKB-KW"/>
</dbReference>
<protein>
    <submittedName>
        <fullName evidence="9">Primosomal protein N</fullName>
    </submittedName>
</protein>
<dbReference type="Proteomes" id="UP000178404">
    <property type="component" value="Unassembled WGS sequence"/>
</dbReference>
<reference evidence="9 10" key="1">
    <citation type="journal article" date="2016" name="Nat. Commun.">
        <title>Thousands of microbial genomes shed light on interconnected biogeochemical processes in an aquifer system.</title>
        <authorList>
            <person name="Anantharaman K."/>
            <person name="Brown C.T."/>
            <person name="Hug L.A."/>
            <person name="Sharon I."/>
            <person name="Castelle C.J."/>
            <person name="Probst A.J."/>
            <person name="Thomas B.C."/>
            <person name="Singh A."/>
            <person name="Wilkins M.J."/>
            <person name="Karaoz U."/>
            <person name="Brodie E.L."/>
            <person name="Williams K.H."/>
            <person name="Hubbard S.S."/>
            <person name="Banfield J.F."/>
        </authorList>
    </citation>
    <scope>NUCLEOTIDE SEQUENCE [LARGE SCALE GENOMIC DNA]</scope>
</reference>
<keyword evidence="3" id="KW-0479">Metal-binding</keyword>